<organism evidence="3 4">
    <name type="scientific">Neorhodopirellula pilleata</name>
    <dbReference type="NCBI Taxonomy" id="2714738"/>
    <lineage>
        <taxon>Bacteria</taxon>
        <taxon>Pseudomonadati</taxon>
        <taxon>Planctomycetota</taxon>
        <taxon>Planctomycetia</taxon>
        <taxon>Pirellulales</taxon>
        <taxon>Pirellulaceae</taxon>
        <taxon>Neorhodopirellula</taxon>
    </lineage>
</organism>
<dbReference type="OrthoDB" id="239433at2"/>
<comment type="caution">
    <text evidence="3">The sequence shown here is derived from an EMBL/GenBank/DDBJ whole genome shotgun (WGS) entry which is preliminary data.</text>
</comment>
<evidence type="ECO:0000313" key="4">
    <source>
        <dbReference type="Proteomes" id="UP000316213"/>
    </source>
</evidence>
<feature type="chain" id="PRO_5022999551" evidence="2">
    <location>
        <begin position="30"/>
        <end position="371"/>
    </location>
</feature>
<evidence type="ECO:0000256" key="2">
    <source>
        <dbReference type="SAM" id="SignalP"/>
    </source>
</evidence>
<sequence length="371" mass="42011" precursor="true">MKRYIPATRKRLVLAITAGLITPMAVGLASVRADEEWEENTLLYEDDAWYDVSEWFDGNDYNPTDEAIGRIDNETYDTAEALTSTDQDNDNMWNWDNDYGYYADNDDDWFYDYYDYGYYDYADYDYDDDFDYTSQYYDYDNDGVYDAFASYSDTDGDGYFEDMDYYSFSDDDSTKDQQSQSMSDAKKKQKSQQATMTVMGGTITQAKKVKTPSGHNLVVQLNDDSQNESMIVDLGPASEYGTMPRIGQDLSVKGTKFQAGDKTILLAQKLMRDDETVTVNRSGREFTGTIDSVKTADVRGQKHQLAKISTDAGKKLLVDMGPAENLNTDLNQGTKVTVQGPAVKVNDRLMLIATEFEVDGDTINIQRTAMK</sequence>
<feature type="signal peptide" evidence="2">
    <location>
        <begin position="1"/>
        <end position="29"/>
    </location>
</feature>
<accession>A0A5C6APK2</accession>
<dbReference type="Proteomes" id="UP000316213">
    <property type="component" value="Unassembled WGS sequence"/>
</dbReference>
<dbReference type="RefSeq" id="WP_146576747.1">
    <property type="nucleotide sequence ID" value="NZ_SJPM01000002.1"/>
</dbReference>
<feature type="region of interest" description="Disordered" evidence="1">
    <location>
        <begin position="170"/>
        <end position="194"/>
    </location>
</feature>
<dbReference type="AlphaFoldDB" id="A0A5C6APK2"/>
<proteinExistence type="predicted"/>
<reference evidence="3 4" key="1">
    <citation type="submission" date="2019-02" db="EMBL/GenBank/DDBJ databases">
        <title>Deep-cultivation of Planctomycetes and their phenomic and genomic characterization uncovers novel biology.</title>
        <authorList>
            <person name="Wiegand S."/>
            <person name="Jogler M."/>
            <person name="Boedeker C."/>
            <person name="Pinto D."/>
            <person name="Vollmers J."/>
            <person name="Rivas-Marin E."/>
            <person name="Kohn T."/>
            <person name="Peeters S.H."/>
            <person name="Heuer A."/>
            <person name="Rast P."/>
            <person name="Oberbeckmann S."/>
            <person name="Bunk B."/>
            <person name="Jeske O."/>
            <person name="Meyerdierks A."/>
            <person name="Storesund J.E."/>
            <person name="Kallscheuer N."/>
            <person name="Luecker S."/>
            <person name="Lage O.M."/>
            <person name="Pohl T."/>
            <person name="Merkel B.J."/>
            <person name="Hornburger P."/>
            <person name="Mueller R.-W."/>
            <person name="Bruemmer F."/>
            <person name="Labrenz M."/>
            <person name="Spormann A.M."/>
            <person name="Op Den Camp H."/>
            <person name="Overmann J."/>
            <person name="Amann R."/>
            <person name="Jetten M.S.M."/>
            <person name="Mascher T."/>
            <person name="Medema M.H."/>
            <person name="Devos D.P."/>
            <person name="Kaster A.-K."/>
            <person name="Ovreas L."/>
            <person name="Rohde M."/>
            <person name="Galperin M.Y."/>
            <person name="Jogler C."/>
        </authorList>
    </citation>
    <scope>NUCLEOTIDE SEQUENCE [LARGE SCALE GENOMIC DNA]</scope>
    <source>
        <strain evidence="3 4">Pla100</strain>
    </source>
</reference>
<dbReference type="EMBL" id="SJPM01000002">
    <property type="protein sequence ID" value="TWU01448.1"/>
    <property type="molecule type" value="Genomic_DNA"/>
</dbReference>
<protein>
    <submittedName>
        <fullName evidence="3">Uncharacterized protein</fullName>
    </submittedName>
</protein>
<keyword evidence="4" id="KW-1185">Reference proteome</keyword>
<evidence type="ECO:0000313" key="3">
    <source>
        <dbReference type="EMBL" id="TWU01448.1"/>
    </source>
</evidence>
<name>A0A5C6APK2_9BACT</name>
<gene>
    <name evidence="3" type="ORF">Pla100_11810</name>
</gene>
<evidence type="ECO:0000256" key="1">
    <source>
        <dbReference type="SAM" id="MobiDB-lite"/>
    </source>
</evidence>
<keyword evidence="2" id="KW-0732">Signal</keyword>